<dbReference type="InterPro" id="IPR048034">
    <property type="entry name" value="CopL-like"/>
</dbReference>
<dbReference type="NCBIfam" id="NF033807">
    <property type="entry name" value="CopL_fam"/>
    <property type="match status" value="1"/>
</dbReference>
<dbReference type="EMBL" id="JAGQFT020000008">
    <property type="protein sequence ID" value="MBS7457915.1"/>
    <property type="molecule type" value="Genomic_DNA"/>
</dbReference>
<name>A0A8J7VU81_9GAMM</name>
<feature type="signal peptide" evidence="1">
    <location>
        <begin position="1"/>
        <end position="26"/>
    </location>
</feature>
<reference evidence="2" key="2">
    <citation type="submission" date="2021-04" db="EMBL/GenBank/DDBJ databases">
        <authorList>
            <person name="Karlyshev A.V."/>
        </authorList>
    </citation>
    <scope>NUCLEOTIDE SEQUENCE</scope>
    <source>
        <strain evidence="2">LMG 29479</strain>
    </source>
</reference>
<gene>
    <name evidence="3" type="ORF">KB893_012315</name>
    <name evidence="2" type="ORF">KB893_12470</name>
</gene>
<feature type="chain" id="PRO_5042774218" evidence="1">
    <location>
        <begin position="27"/>
        <end position="144"/>
    </location>
</feature>
<keyword evidence="4" id="KW-1185">Reference proteome</keyword>
<proteinExistence type="predicted"/>
<dbReference type="EMBL" id="JAGQFT010000119">
    <property type="protein sequence ID" value="MBR0563320.1"/>
    <property type="molecule type" value="Genomic_DNA"/>
</dbReference>
<evidence type="ECO:0000313" key="3">
    <source>
        <dbReference type="EMBL" id="MBS7457915.1"/>
    </source>
</evidence>
<evidence type="ECO:0000313" key="4">
    <source>
        <dbReference type="Proteomes" id="UP000675747"/>
    </source>
</evidence>
<evidence type="ECO:0000313" key="2">
    <source>
        <dbReference type="EMBL" id="MBR0563320.1"/>
    </source>
</evidence>
<protein>
    <submittedName>
        <fullName evidence="2">CopL family metal-binding regulatory protein</fullName>
    </submittedName>
</protein>
<keyword evidence="1" id="KW-0732">Signal</keyword>
<comment type="caution">
    <text evidence="2">The sequence shown here is derived from an EMBL/GenBank/DDBJ whole genome shotgun (WGS) entry which is preliminary data.</text>
</comment>
<sequence length="144" mass="14462">MSIRSVLLRLLLALVLVLDGTATAMAAVHMSHVDKPAAASQVASTANAGAEGEMPCHDAGQAKVATTAHPGSGGHLHASPGPGTPSPDCCESGVCSCACMHPVHATAATEVVSLASIEHGDSVRPMFSVHASPALPHLIRPPIV</sequence>
<dbReference type="RefSeq" id="WP_211927234.1">
    <property type="nucleotide sequence ID" value="NZ_JAGQFT020000008.1"/>
</dbReference>
<evidence type="ECO:0000256" key="1">
    <source>
        <dbReference type="SAM" id="SignalP"/>
    </source>
</evidence>
<reference evidence="3 4" key="1">
    <citation type="journal article" date="2021" name="Microbiol. Resour. Announc.">
        <title>Draft Genome Sequence of Coralloluteibacterium stylophorae LMG 29479T.</title>
        <authorList>
            <person name="Karlyshev A.V."/>
            <person name="Kudryashova E.B."/>
            <person name="Ariskina E.V."/>
            <person name="Conroy A.P."/>
            <person name="Abidueva E.Y."/>
        </authorList>
    </citation>
    <scope>NUCLEOTIDE SEQUENCE [LARGE SCALE GENOMIC DNA]</scope>
    <source>
        <strain evidence="3 4">LMG 29479</strain>
    </source>
</reference>
<organism evidence="2">
    <name type="scientific">Coralloluteibacterium stylophorae</name>
    <dbReference type="NCBI Taxonomy" id="1776034"/>
    <lineage>
        <taxon>Bacteria</taxon>
        <taxon>Pseudomonadati</taxon>
        <taxon>Pseudomonadota</taxon>
        <taxon>Gammaproteobacteria</taxon>
        <taxon>Lysobacterales</taxon>
        <taxon>Lysobacteraceae</taxon>
        <taxon>Coralloluteibacterium</taxon>
    </lineage>
</organism>
<accession>A0A8J7VU81</accession>
<dbReference type="Proteomes" id="UP000675747">
    <property type="component" value="Unassembled WGS sequence"/>
</dbReference>
<dbReference type="AlphaFoldDB" id="A0A8J7VU81"/>